<keyword evidence="7" id="KW-0028">Amino-acid biosynthesis</keyword>
<dbReference type="Gene3D" id="3.90.1260.10">
    <property type="entry name" value="Argininosuccinate synthetase, chain A, domain 2"/>
    <property type="match status" value="1"/>
</dbReference>
<gene>
    <name evidence="14" type="ORF">BDEG_23288</name>
</gene>
<dbReference type="InterPro" id="IPR048268">
    <property type="entry name" value="Arginosuc_syn_C"/>
</dbReference>
<evidence type="ECO:0000256" key="2">
    <source>
        <dbReference type="ARBA" id="ARBA00011881"/>
    </source>
</evidence>
<reference evidence="14 15" key="2">
    <citation type="submission" date="2016-05" db="EMBL/GenBank/DDBJ databases">
        <title>Lineage-specific infection strategies underlie the spectrum of fungal disease in amphibians.</title>
        <authorList>
            <person name="Cuomo C.A."/>
            <person name="Farrer R.A."/>
            <person name="James T."/>
            <person name="Longcore J."/>
            <person name="Birren B."/>
        </authorList>
    </citation>
    <scope>NUCLEOTIDE SEQUENCE [LARGE SCALE GENOMIC DNA]</scope>
    <source>
        <strain evidence="14 15">JEL423</strain>
    </source>
</reference>
<keyword evidence="8" id="KW-0547">Nucleotide-binding</keyword>
<evidence type="ECO:0000256" key="5">
    <source>
        <dbReference type="ARBA" id="ARBA00022571"/>
    </source>
</evidence>
<comment type="subunit">
    <text evidence="2">Homotetramer.</text>
</comment>
<dbReference type="PROSITE" id="PS00565">
    <property type="entry name" value="ARGININOSUCCIN_SYN_2"/>
    <property type="match status" value="1"/>
</dbReference>
<feature type="domain" description="Arginosuccinate synthase C-terminal" evidence="13">
    <location>
        <begin position="182"/>
        <end position="405"/>
    </location>
</feature>
<dbReference type="InterPro" id="IPR023434">
    <property type="entry name" value="Arginosuc_synth_type_1_subfam"/>
</dbReference>
<evidence type="ECO:0000259" key="13">
    <source>
        <dbReference type="Pfam" id="PF20979"/>
    </source>
</evidence>
<reference evidence="14 15" key="1">
    <citation type="submission" date="2006-10" db="EMBL/GenBank/DDBJ databases">
        <title>The Genome Sequence of Batrachochytrium dendrobatidis JEL423.</title>
        <authorList>
            <consortium name="The Broad Institute Genome Sequencing Platform"/>
            <person name="Birren B."/>
            <person name="Lander E."/>
            <person name="Galagan J."/>
            <person name="Cuomo C."/>
            <person name="Devon K."/>
            <person name="Jaffe D."/>
            <person name="Butler J."/>
            <person name="Alvarez P."/>
            <person name="Gnerre S."/>
            <person name="Grabherr M."/>
            <person name="Kleber M."/>
            <person name="Mauceli E."/>
            <person name="Brockman W."/>
            <person name="Young S."/>
            <person name="LaButti K."/>
            <person name="Sykes S."/>
            <person name="DeCaprio D."/>
            <person name="Crawford M."/>
            <person name="Koehrsen M."/>
            <person name="Engels R."/>
            <person name="Montgomery P."/>
            <person name="Pearson M."/>
            <person name="Howarth C."/>
            <person name="Larson L."/>
            <person name="White J."/>
            <person name="O'Leary S."/>
            <person name="Kodira C."/>
            <person name="Zeng Q."/>
            <person name="Yandava C."/>
            <person name="Alvarado L."/>
            <person name="Longcore J."/>
            <person name="James T."/>
        </authorList>
    </citation>
    <scope>NUCLEOTIDE SEQUENCE [LARGE SCALE GENOMIC DNA]</scope>
    <source>
        <strain evidence="14 15">JEL423</strain>
    </source>
</reference>
<evidence type="ECO:0000313" key="14">
    <source>
        <dbReference type="EMBL" id="OAJ39441.1"/>
    </source>
</evidence>
<dbReference type="Proteomes" id="UP000077115">
    <property type="component" value="Unassembled WGS sequence"/>
</dbReference>
<dbReference type="InterPro" id="IPR001518">
    <property type="entry name" value="Arginosuc_synth"/>
</dbReference>
<dbReference type="SUPFAM" id="SSF52402">
    <property type="entry name" value="Adenine nucleotide alpha hydrolases-like"/>
    <property type="match status" value="1"/>
</dbReference>
<evidence type="ECO:0000256" key="6">
    <source>
        <dbReference type="ARBA" id="ARBA00022598"/>
    </source>
</evidence>
<dbReference type="InterPro" id="IPR018223">
    <property type="entry name" value="Arginosuc_synth_CS"/>
</dbReference>
<dbReference type="InterPro" id="IPR024074">
    <property type="entry name" value="AS_cat/multimer_dom_body"/>
</dbReference>
<dbReference type="EMBL" id="DS022303">
    <property type="protein sequence ID" value="OAJ39441.1"/>
    <property type="molecule type" value="Genomic_DNA"/>
</dbReference>
<dbReference type="Gene3D" id="3.40.50.620">
    <property type="entry name" value="HUPs"/>
    <property type="match status" value="1"/>
</dbReference>
<dbReference type="Pfam" id="PF20979">
    <property type="entry name" value="Arginosuc_syn_C"/>
    <property type="match status" value="1"/>
</dbReference>
<dbReference type="PROSITE" id="PS00564">
    <property type="entry name" value="ARGININOSUCCIN_SYN_1"/>
    <property type="match status" value="1"/>
</dbReference>
<dbReference type="GO" id="GO:0006526">
    <property type="term" value="P:L-arginine biosynthetic process"/>
    <property type="evidence" value="ECO:0007669"/>
    <property type="project" value="UniProtKB-UniPathway"/>
</dbReference>
<dbReference type="PANTHER" id="PTHR11587:SF2">
    <property type="entry name" value="ARGININOSUCCINATE SYNTHASE"/>
    <property type="match status" value="1"/>
</dbReference>
<evidence type="ECO:0000256" key="9">
    <source>
        <dbReference type="ARBA" id="ARBA00022840"/>
    </source>
</evidence>
<dbReference type="GO" id="GO:0004055">
    <property type="term" value="F:argininosuccinate synthase activity"/>
    <property type="evidence" value="ECO:0007669"/>
    <property type="project" value="UniProtKB-EC"/>
</dbReference>
<evidence type="ECO:0000256" key="11">
    <source>
        <dbReference type="ARBA" id="ARBA00060987"/>
    </source>
</evidence>
<dbReference type="GO" id="GO:0005737">
    <property type="term" value="C:cytoplasm"/>
    <property type="evidence" value="ECO:0007669"/>
    <property type="project" value="TreeGrafter"/>
</dbReference>
<evidence type="ECO:0000256" key="1">
    <source>
        <dbReference type="ARBA" id="ARBA00004967"/>
    </source>
</evidence>
<dbReference type="FunFam" id="3.90.1260.10:FF:000003">
    <property type="entry name" value="Argininosuccinate synthase"/>
    <property type="match status" value="1"/>
</dbReference>
<name>A0A177WJB6_BATDL</name>
<dbReference type="EC" id="6.3.4.5" evidence="3"/>
<dbReference type="AlphaFoldDB" id="A0A177WJB6"/>
<evidence type="ECO:0000256" key="7">
    <source>
        <dbReference type="ARBA" id="ARBA00022605"/>
    </source>
</evidence>
<dbReference type="SUPFAM" id="SSF69864">
    <property type="entry name" value="Argininosuccinate synthetase, C-terminal domain"/>
    <property type="match status" value="1"/>
</dbReference>
<dbReference type="eggNOG" id="KOG1706">
    <property type="taxonomic scope" value="Eukaryota"/>
</dbReference>
<dbReference type="NCBIfam" id="NF001770">
    <property type="entry name" value="PRK00509.1"/>
    <property type="match status" value="1"/>
</dbReference>
<comment type="similarity">
    <text evidence="11">Belongs to the argininosuccinate synthase family. Type 1 subfamily.</text>
</comment>
<dbReference type="CDD" id="cd01999">
    <property type="entry name" value="ASS"/>
    <property type="match status" value="1"/>
</dbReference>
<comment type="pathway">
    <text evidence="1">Amino-acid biosynthesis; L-arginine biosynthesis; L-arginine from L-ornithine and carbamoyl phosphate: step 2/3.</text>
</comment>
<keyword evidence="5" id="KW-0055">Arginine biosynthesis</keyword>
<dbReference type="InterPro" id="IPR014729">
    <property type="entry name" value="Rossmann-like_a/b/a_fold"/>
</dbReference>
<accession>A0A177WJB6</accession>
<evidence type="ECO:0000256" key="4">
    <source>
        <dbReference type="ARBA" id="ARBA00014810"/>
    </source>
</evidence>
<dbReference type="PANTHER" id="PTHR11587">
    <property type="entry name" value="ARGININOSUCCINATE SYNTHASE"/>
    <property type="match status" value="1"/>
</dbReference>
<dbReference type="VEuPathDB" id="FungiDB:BDEG_23288"/>
<evidence type="ECO:0000256" key="10">
    <source>
        <dbReference type="ARBA" id="ARBA00029916"/>
    </source>
</evidence>
<dbReference type="GO" id="GO:0000050">
    <property type="term" value="P:urea cycle"/>
    <property type="evidence" value="ECO:0007669"/>
    <property type="project" value="TreeGrafter"/>
</dbReference>
<dbReference type="FunFam" id="3.40.50.620:FF:000019">
    <property type="entry name" value="Argininosuccinate synthase"/>
    <property type="match status" value="1"/>
</dbReference>
<dbReference type="Pfam" id="PF00764">
    <property type="entry name" value="Arginosuc_synth"/>
    <property type="match status" value="1"/>
</dbReference>
<sequence>MTGTASKGKVLLAYSGGLDTSCILAWLIEQGYEVIAYIANIGQEEDFEVARLKALKIGATKVFIEDLRKEFVEDLIWPAVQANLLYEGVYLLGTSLARPVIARKQIEIAAREGCKYLSHGCTGKGNDQVRFELGYYALNPLIEVIAPWRDPEFFEKFPGRSALLQYAAERGIPVTQTAAKPWSTDENLYHISFEAGILENPNTTPPKDMWKLTVDPEDAPNTPERIEIHFSRGKPVKVVNTVDGKSVTDPLELFLYLNELGRKHGVGRIDIVENRFIGIKSRGCYETPGGTILRAAHVDLEGLTLDREVRRLKDTYTQRLAEIVYNGLWFSSEREFIMASVEQSQKAVNGIVKVKLYKGNAMIEGRSSPTSLYDEKIASMDEAGGFNPSDSQGFIKIQSIRLKAYMNQQAMINKLDQ</sequence>
<dbReference type="GO" id="GO:0005524">
    <property type="term" value="F:ATP binding"/>
    <property type="evidence" value="ECO:0007669"/>
    <property type="project" value="UniProtKB-KW"/>
</dbReference>
<dbReference type="STRING" id="403673.A0A177WJB6"/>
<evidence type="ECO:0000313" key="15">
    <source>
        <dbReference type="Proteomes" id="UP000077115"/>
    </source>
</evidence>
<evidence type="ECO:0000259" key="12">
    <source>
        <dbReference type="Pfam" id="PF00764"/>
    </source>
</evidence>
<evidence type="ECO:0000256" key="3">
    <source>
        <dbReference type="ARBA" id="ARBA00012286"/>
    </source>
</evidence>
<feature type="domain" description="Arginosuccinate synthase-like N-terminal" evidence="12">
    <location>
        <begin position="9"/>
        <end position="173"/>
    </location>
</feature>
<evidence type="ECO:0000256" key="8">
    <source>
        <dbReference type="ARBA" id="ARBA00022741"/>
    </source>
</evidence>
<proteinExistence type="inferred from homology"/>
<protein>
    <recommendedName>
        <fullName evidence="4">Argininosuccinate synthase</fullName>
        <ecNumber evidence="3">6.3.4.5</ecNumber>
    </recommendedName>
    <alternativeName>
        <fullName evidence="10">Citrulline--aspartate ligase</fullName>
    </alternativeName>
</protein>
<dbReference type="UniPathway" id="UPA00068">
    <property type="reaction ID" value="UER00113"/>
</dbReference>
<keyword evidence="9" id="KW-0067">ATP-binding</keyword>
<dbReference type="GO" id="GO:0000053">
    <property type="term" value="P:argininosuccinate metabolic process"/>
    <property type="evidence" value="ECO:0007669"/>
    <property type="project" value="TreeGrafter"/>
</dbReference>
<dbReference type="NCBIfam" id="TIGR00032">
    <property type="entry name" value="argG"/>
    <property type="match status" value="1"/>
</dbReference>
<dbReference type="InterPro" id="IPR048267">
    <property type="entry name" value="Arginosuc_syn_N"/>
</dbReference>
<keyword evidence="6" id="KW-0436">Ligase</keyword>
<organism evidence="14 15">
    <name type="scientific">Batrachochytrium dendrobatidis (strain JEL423)</name>
    <dbReference type="NCBI Taxonomy" id="403673"/>
    <lineage>
        <taxon>Eukaryota</taxon>
        <taxon>Fungi</taxon>
        <taxon>Fungi incertae sedis</taxon>
        <taxon>Chytridiomycota</taxon>
        <taxon>Chytridiomycota incertae sedis</taxon>
        <taxon>Chytridiomycetes</taxon>
        <taxon>Rhizophydiales</taxon>
        <taxon>Rhizophydiales incertae sedis</taxon>
        <taxon>Batrachochytrium</taxon>
    </lineage>
</organism>
<dbReference type="HAMAP" id="MF_00005">
    <property type="entry name" value="Arg_succ_synth_type1"/>
    <property type="match status" value="1"/>
</dbReference>